<dbReference type="Proteomes" id="UP000253094">
    <property type="component" value="Unassembled WGS sequence"/>
</dbReference>
<dbReference type="GO" id="GO:0003677">
    <property type="term" value="F:DNA binding"/>
    <property type="evidence" value="ECO:0007669"/>
    <property type="project" value="UniProtKB-KW"/>
</dbReference>
<comment type="caution">
    <text evidence="2">The sequence shown here is derived from an EMBL/GenBank/DDBJ whole genome shotgun (WGS) entry which is preliminary data.</text>
</comment>
<dbReference type="InterPro" id="IPR041657">
    <property type="entry name" value="HTH_17"/>
</dbReference>
<dbReference type="AlphaFoldDB" id="A0A367FLV6"/>
<sequence length="66" mass="7853">MARTTLSPARTQVQERWVGTKEVALHLGKPASWIYDNVIKLRIPHRKVGNQYRYRLSEIDRWMDES</sequence>
<gene>
    <name evidence="2" type="ORF">DQ384_15035</name>
</gene>
<dbReference type="EMBL" id="QOIL01000007">
    <property type="protein sequence ID" value="RCG30605.1"/>
    <property type="molecule type" value="Genomic_DNA"/>
</dbReference>
<evidence type="ECO:0000313" key="3">
    <source>
        <dbReference type="Proteomes" id="UP000253094"/>
    </source>
</evidence>
<keyword evidence="3" id="KW-1185">Reference proteome</keyword>
<reference evidence="2 3" key="1">
    <citation type="submission" date="2018-06" db="EMBL/GenBank/DDBJ databases">
        <title>Sphaerisporangium craniellae sp. nov., isolated from a marine sponge in the South China Sea.</title>
        <authorList>
            <person name="Li L."/>
        </authorList>
    </citation>
    <scope>NUCLEOTIDE SEQUENCE [LARGE SCALE GENOMIC DNA]</scope>
    <source>
        <strain evidence="2 3">CCTCC AA 208026</strain>
    </source>
</reference>
<keyword evidence="2" id="KW-0238">DNA-binding</keyword>
<accession>A0A367FLV6</accession>
<name>A0A367FLV6_9ACTN</name>
<organism evidence="2 3">
    <name type="scientific">Sphaerisporangium album</name>
    <dbReference type="NCBI Taxonomy" id="509200"/>
    <lineage>
        <taxon>Bacteria</taxon>
        <taxon>Bacillati</taxon>
        <taxon>Actinomycetota</taxon>
        <taxon>Actinomycetes</taxon>
        <taxon>Streptosporangiales</taxon>
        <taxon>Streptosporangiaceae</taxon>
        <taxon>Sphaerisporangium</taxon>
    </lineage>
</organism>
<dbReference type="RefSeq" id="WP_114029399.1">
    <property type="nucleotide sequence ID" value="NZ_QOIL01000007.1"/>
</dbReference>
<evidence type="ECO:0000313" key="2">
    <source>
        <dbReference type="EMBL" id="RCG30605.1"/>
    </source>
</evidence>
<dbReference type="OrthoDB" id="194758at2"/>
<proteinExistence type="predicted"/>
<evidence type="ECO:0000259" key="1">
    <source>
        <dbReference type="Pfam" id="PF12728"/>
    </source>
</evidence>
<protein>
    <submittedName>
        <fullName evidence="2">DNA-binding protein</fullName>
    </submittedName>
</protein>
<dbReference type="Pfam" id="PF12728">
    <property type="entry name" value="HTH_17"/>
    <property type="match status" value="1"/>
</dbReference>
<feature type="domain" description="Helix-turn-helix" evidence="1">
    <location>
        <begin position="17"/>
        <end position="65"/>
    </location>
</feature>